<organism evidence="3 4">
    <name type="scientific">Algoriphagus namhaensis</name>
    <dbReference type="NCBI Taxonomy" id="915353"/>
    <lineage>
        <taxon>Bacteria</taxon>
        <taxon>Pseudomonadati</taxon>
        <taxon>Bacteroidota</taxon>
        <taxon>Cytophagia</taxon>
        <taxon>Cytophagales</taxon>
        <taxon>Cyclobacteriaceae</taxon>
        <taxon>Algoriphagus</taxon>
    </lineage>
</organism>
<dbReference type="InterPro" id="IPR019734">
    <property type="entry name" value="TPR_rpt"/>
</dbReference>
<name>A0ABV8AWS1_9BACT</name>
<evidence type="ECO:0000256" key="1">
    <source>
        <dbReference type="PROSITE-ProRule" id="PRU00339"/>
    </source>
</evidence>
<sequence length="271" mass="31620">MSLKKTRKRFLFILFLTCLHFPTLGQGFSYGTSSEEALIAYHQGWQRILDLGEWTLAEESFRNAVENDPDFLLGWSQVGRISNEPEERMEIYQMLEEKKDEAEGFERELLEVYLGSLKIIDYRDRGLGIKPEMVSEFRDKLFSTSQSFLQIYPEEIYIEAEYMEAIHGIYGAKATLDSMANRQIFDKSAFFKSYQALCFSELCQSKEAMLALDELSELLGTEDSPAFYYTKGRILYDQEKYSEAKKSINKCLELDQKHTLARRMETLLNDY</sequence>
<feature type="chain" id="PRO_5046280177" evidence="2">
    <location>
        <begin position="26"/>
        <end position="271"/>
    </location>
</feature>
<dbReference type="Gene3D" id="1.25.40.10">
    <property type="entry name" value="Tetratricopeptide repeat domain"/>
    <property type="match status" value="1"/>
</dbReference>
<dbReference type="EMBL" id="JBHRZS010000007">
    <property type="protein sequence ID" value="MFC3881311.1"/>
    <property type="molecule type" value="Genomic_DNA"/>
</dbReference>
<gene>
    <name evidence="3" type="ORF">ACFOSV_14050</name>
</gene>
<feature type="signal peptide" evidence="2">
    <location>
        <begin position="1"/>
        <end position="25"/>
    </location>
</feature>
<keyword evidence="1" id="KW-0802">TPR repeat</keyword>
<dbReference type="RefSeq" id="WP_377906651.1">
    <property type="nucleotide sequence ID" value="NZ_JBHRZS010000007.1"/>
</dbReference>
<dbReference type="SMART" id="SM00028">
    <property type="entry name" value="TPR"/>
    <property type="match status" value="2"/>
</dbReference>
<dbReference type="Pfam" id="PF13181">
    <property type="entry name" value="TPR_8"/>
    <property type="match status" value="1"/>
</dbReference>
<reference evidence="4" key="1">
    <citation type="journal article" date="2019" name="Int. J. Syst. Evol. Microbiol.">
        <title>The Global Catalogue of Microorganisms (GCM) 10K type strain sequencing project: providing services to taxonomists for standard genome sequencing and annotation.</title>
        <authorList>
            <consortium name="The Broad Institute Genomics Platform"/>
            <consortium name="The Broad Institute Genome Sequencing Center for Infectious Disease"/>
            <person name="Wu L."/>
            <person name="Ma J."/>
        </authorList>
    </citation>
    <scope>NUCLEOTIDE SEQUENCE [LARGE SCALE GENOMIC DNA]</scope>
    <source>
        <strain evidence="4">CCUG 60523</strain>
    </source>
</reference>
<proteinExistence type="predicted"/>
<evidence type="ECO:0000313" key="3">
    <source>
        <dbReference type="EMBL" id="MFC3881311.1"/>
    </source>
</evidence>
<dbReference type="PROSITE" id="PS50005">
    <property type="entry name" value="TPR"/>
    <property type="match status" value="1"/>
</dbReference>
<keyword evidence="2" id="KW-0732">Signal</keyword>
<comment type="caution">
    <text evidence="3">The sequence shown here is derived from an EMBL/GenBank/DDBJ whole genome shotgun (WGS) entry which is preliminary data.</text>
</comment>
<feature type="repeat" description="TPR" evidence="1">
    <location>
        <begin position="225"/>
        <end position="258"/>
    </location>
</feature>
<accession>A0ABV8AWS1</accession>
<keyword evidence="4" id="KW-1185">Reference proteome</keyword>
<evidence type="ECO:0000313" key="4">
    <source>
        <dbReference type="Proteomes" id="UP001595805"/>
    </source>
</evidence>
<protein>
    <submittedName>
        <fullName evidence="3">Tetratricopeptide repeat protein</fullName>
    </submittedName>
</protein>
<dbReference type="SUPFAM" id="SSF48452">
    <property type="entry name" value="TPR-like"/>
    <property type="match status" value="1"/>
</dbReference>
<dbReference type="Proteomes" id="UP001595805">
    <property type="component" value="Unassembled WGS sequence"/>
</dbReference>
<dbReference type="InterPro" id="IPR011990">
    <property type="entry name" value="TPR-like_helical_dom_sf"/>
</dbReference>
<evidence type="ECO:0000256" key="2">
    <source>
        <dbReference type="SAM" id="SignalP"/>
    </source>
</evidence>